<sequence>MVQISKRKVSDRVLENIFELFFKLIAKERNKNDFNKLFEELFSYTERIMIAKRVAIMYLRLKKIDQFTISKTLKVSSGTVAKYSIIAEGSDGVVPGLQRLLLKDEIVGLLEDTMNIVLAPGIPGGHWATRWERVKARERKKRTGI</sequence>
<dbReference type="InterPro" id="IPR000831">
    <property type="entry name" value="Trp_repress"/>
</dbReference>
<comment type="caution">
    <text evidence="1">The sequence shown here is derived from an EMBL/GenBank/DDBJ whole genome shotgun (WGS) entry which is preliminary data.</text>
</comment>
<accession>A0A1F7GEY7</accession>
<dbReference type="InterPro" id="IPR010921">
    <property type="entry name" value="Trp_repressor/repl_initiator"/>
</dbReference>
<organism evidence="1 2">
    <name type="scientific">Candidatus Roizmanbacteria bacterium RIFCSPHIGHO2_01_FULL_39_24</name>
    <dbReference type="NCBI Taxonomy" id="1802032"/>
    <lineage>
        <taxon>Bacteria</taxon>
        <taxon>Candidatus Roizmaniibacteriota</taxon>
    </lineage>
</organism>
<dbReference type="SUPFAM" id="SSF48295">
    <property type="entry name" value="TrpR-like"/>
    <property type="match status" value="1"/>
</dbReference>
<dbReference type="Gene3D" id="1.10.1270.10">
    <property type="entry name" value="TrpR-like"/>
    <property type="match status" value="1"/>
</dbReference>
<evidence type="ECO:0008006" key="3">
    <source>
        <dbReference type="Google" id="ProtNLM"/>
    </source>
</evidence>
<dbReference type="GO" id="GO:0043565">
    <property type="term" value="F:sequence-specific DNA binding"/>
    <property type="evidence" value="ECO:0007669"/>
    <property type="project" value="InterPro"/>
</dbReference>
<dbReference type="GO" id="GO:0003700">
    <property type="term" value="F:DNA-binding transcription factor activity"/>
    <property type="evidence" value="ECO:0007669"/>
    <property type="project" value="InterPro"/>
</dbReference>
<dbReference type="Pfam" id="PF01371">
    <property type="entry name" value="Trp_repressor"/>
    <property type="match status" value="1"/>
</dbReference>
<dbReference type="Proteomes" id="UP000176850">
    <property type="component" value="Unassembled WGS sequence"/>
</dbReference>
<gene>
    <name evidence="1" type="ORF">A2799_01690</name>
</gene>
<protein>
    <recommendedName>
        <fullName evidence="3">TrpR like protein, YerC/YecD</fullName>
    </recommendedName>
</protein>
<evidence type="ECO:0000313" key="1">
    <source>
        <dbReference type="EMBL" id="OGK17405.1"/>
    </source>
</evidence>
<name>A0A1F7GEY7_9BACT</name>
<evidence type="ECO:0000313" key="2">
    <source>
        <dbReference type="Proteomes" id="UP000176850"/>
    </source>
</evidence>
<reference evidence="1 2" key="1">
    <citation type="journal article" date="2016" name="Nat. Commun.">
        <title>Thousands of microbial genomes shed light on interconnected biogeochemical processes in an aquifer system.</title>
        <authorList>
            <person name="Anantharaman K."/>
            <person name="Brown C.T."/>
            <person name="Hug L.A."/>
            <person name="Sharon I."/>
            <person name="Castelle C.J."/>
            <person name="Probst A.J."/>
            <person name="Thomas B.C."/>
            <person name="Singh A."/>
            <person name="Wilkins M.J."/>
            <person name="Karaoz U."/>
            <person name="Brodie E.L."/>
            <person name="Williams K.H."/>
            <person name="Hubbard S.S."/>
            <person name="Banfield J.F."/>
        </authorList>
    </citation>
    <scope>NUCLEOTIDE SEQUENCE [LARGE SCALE GENOMIC DNA]</scope>
</reference>
<dbReference type="AlphaFoldDB" id="A0A1F7GEY7"/>
<dbReference type="InterPro" id="IPR038116">
    <property type="entry name" value="TrpR-like_sf"/>
</dbReference>
<proteinExistence type="predicted"/>
<dbReference type="EMBL" id="MFZH01000047">
    <property type="protein sequence ID" value="OGK17405.1"/>
    <property type="molecule type" value="Genomic_DNA"/>
</dbReference>